<feature type="domain" description="AB hydrolase-1" evidence="1">
    <location>
        <begin position="24"/>
        <end position="126"/>
    </location>
</feature>
<keyword evidence="3" id="KW-1185">Reference proteome</keyword>
<keyword evidence="2" id="KW-0378">Hydrolase</keyword>
<dbReference type="InterPro" id="IPR000073">
    <property type="entry name" value="AB_hydrolase_1"/>
</dbReference>
<reference evidence="2 3" key="1">
    <citation type="submission" date="2012-12" db="EMBL/GenBank/DDBJ databases">
        <title>Novel taxa of Listeriaceae from agricultural environments in the United States.</title>
        <authorList>
            <person name="den Bakker H.C."/>
            <person name="Allred A."/>
            <person name="Warchocki S."/>
            <person name="Wright E.M."/>
            <person name="Burrell A."/>
            <person name="Nightingale K.K."/>
            <person name="Kephart D."/>
            <person name="Wiedmann M."/>
        </authorList>
    </citation>
    <scope>NUCLEOTIDE SEQUENCE [LARGE SCALE GENOMIC DNA]</scope>
    <source>
        <strain evidence="2 3">FSL F6-1037</strain>
    </source>
</reference>
<dbReference type="PATRIC" id="fig|1265861.3.peg.1973"/>
<dbReference type="Gene3D" id="3.40.50.1820">
    <property type="entry name" value="alpha/beta hydrolase"/>
    <property type="match status" value="1"/>
</dbReference>
<protein>
    <submittedName>
        <fullName evidence="2">Alpha/beta hydrolase fold protein</fullName>
    </submittedName>
</protein>
<evidence type="ECO:0000259" key="1">
    <source>
        <dbReference type="Pfam" id="PF00561"/>
    </source>
</evidence>
<organism evidence="2 3">
    <name type="scientific">Brochothrix campestris FSL F6-1037</name>
    <dbReference type="NCBI Taxonomy" id="1265861"/>
    <lineage>
        <taxon>Bacteria</taxon>
        <taxon>Bacillati</taxon>
        <taxon>Bacillota</taxon>
        <taxon>Bacilli</taxon>
        <taxon>Bacillales</taxon>
        <taxon>Listeriaceae</taxon>
        <taxon>Brochothrix</taxon>
    </lineage>
</organism>
<comment type="caution">
    <text evidence="2">The sequence shown here is derived from an EMBL/GenBank/DDBJ whole genome shotgun (WGS) entry which is preliminary data.</text>
</comment>
<proteinExistence type="predicted"/>
<dbReference type="PANTHER" id="PTHR43194:SF2">
    <property type="entry name" value="PEROXISOMAL MEMBRANE PROTEIN LPX1"/>
    <property type="match status" value="1"/>
</dbReference>
<accession>W7CKB8</accession>
<dbReference type="EMBL" id="AODH01000042">
    <property type="protein sequence ID" value="EUJ37235.1"/>
    <property type="molecule type" value="Genomic_DNA"/>
</dbReference>
<dbReference type="PANTHER" id="PTHR43194">
    <property type="entry name" value="HYDROLASE ALPHA/BETA FOLD FAMILY"/>
    <property type="match status" value="1"/>
</dbReference>
<dbReference type="Pfam" id="PF00561">
    <property type="entry name" value="Abhydrolase_1"/>
    <property type="match status" value="1"/>
</dbReference>
<name>W7CKB8_9LIST</name>
<dbReference type="SUPFAM" id="SSF53474">
    <property type="entry name" value="alpha/beta-Hydrolases"/>
    <property type="match status" value="1"/>
</dbReference>
<gene>
    <name evidence="2" type="ORF">BCAMP_10060</name>
</gene>
<dbReference type="InterPro" id="IPR029058">
    <property type="entry name" value="AB_hydrolase_fold"/>
</dbReference>
<dbReference type="STRING" id="1265861.BCAMP_10060"/>
<evidence type="ECO:0000313" key="2">
    <source>
        <dbReference type="EMBL" id="EUJ37235.1"/>
    </source>
</evidence>
<dbReference type="GO" id="GO:0016787">
    <property type="term" value="F:hydrolase activity"/>
    <property type="evidence" value="ECO:0007669"/>
    <property type="project" value="UniProtKB-KW"/>
</dbReference>
<sequence>MQTYTIREITFKLRYTDLPGTETPIVFIHGLGCTGSFDYPKVAQTPCLSEHRRIMIDLLGAGYSDKPLNFAYAIEAHAQYLIDFITDMQLGPVILYGHSLGGAIAFTMIDLAPDSCRQLILAEPNLDSGGGETTVVIAAMTEGAFITSGFEAVIQTAQLAADTVEQDWAASFTTWIPVAAYQISRAAVEGQTPSWHDILYGYSGPKSYLFGPFNDLR</sequence>
<dbReference type="InterPro" id="IPR050228">
    <property type="entry name" value="Carboxylesterase_BioH"/>
</dbReference>
<evidence type="ECO:0000313" key="3">
    <source>
        <dbReference type="Proteomes" id="UP000019243"/>
    </source>
</evidence>
<dbReference type="AlphaFoldDB" id="W7CKB8"/>
<dbReference type="Proteomes" id="UP000019243">
    <property type="component" value="Unassembled WGS sequence"/>
</dbReference>